<feature type="transmembrane region" description="Helical" evidence="10">
    <location>
        <begin position="153"/>
        <end position="174"/>
    </location>
</feature>
<evidence type="ECO:0000256" key="9">
    <source>
        <dbReference type="ARBA" id="ARBA00031636"/>
    </source>
</evidence>
<evidence type="ECO:0000256" key="10">
    <source>
        <dbReference type="SAM" id="Phobius"/>
    </source>
</evidence>
<dbReference type="CDD" id="cd13137">
    <property type="entry name" value="MATE_NorM_like"/>
    <property type="match status" value="1"/>
</dbReference>
<dbReference type="PIRSF" id="PIRSF006603">
    <property type="entry name" value="DinF"/>
    <property type="match status" value="1"/>
</dbReference>
<dbReference type="InterPro" id="IPR048279">
    <property type="entry name" value="MdtK-like"/>
</dbReference>
<evidence type="ECO:0000313" key="12">
    <source>
        <dbReference type="Proteomes" id="UP001595925"/>
    </source>
</evidence>
<feature type="transmembrane region" description="Helical" evidence="10">
    <location>
        <begin position="76"/>
        <end position="95"/>
    </location>
</feature>
<feature type="transmembrane region" description="Helical" evidence="10">
    <location>
        <begin position="341"/>
        <end position="360"/>
    </location>
</feature>
<feature type="transmembrane region" description="Helical" evidence="10">
    <location>
        <begin position="450"/>
        <end position="471"/>
    </location>
</feature>
<name>A0ABD5QLA4_9EURY</name>
<dbReference type="GO" id="GO:0005886">
    <property type="term" value="C:plasma membrane"/>
    <property type="evidence" value="ECO:0007669"/>
    <property type="project" value="UniProtKB-SubCell"/>
</dbReference>
<feature type="transmembrane region" description="Helical" evidence="10">
    <location>
        <begin position="115"/>
        <end position="133"/>
    </location>
</feature>
<comment type="subcellular location">
    <subcellularLocation>
        <location evidence="1">Cell membrane</location>
        <topology evidence="1">Multi-pass membrane protein</topology>
    </subcellularLocation>
</comment>
<dbReference type="EMBL" id="JBHSJG010000054">
    <property type="protein sequence ID" value="MFC4989814.1"/>
    <property type="molecule type" value="Genomic_DNA"/>
</dbReference>
<keyword evidence="4" id="KW-1003">Cell membrane</keyword>
<dbReference type="GO" id="GO:0006811">
    <property type="term" value="P:monoatomic ion transport"/>
    <property type="evidence" value="ECO:0007669"/>
    <property type="project" value="UniProtKB-KW"/>
</dbReference>
<feature type="transmembrane region" description="Helical" evidence="10">
    <location>
        <begin position="12"/>
        <end position="30"/>
    </location>
</feature>
<protein>
    <recommendedName>
        <fullName evidence="9">Multidrug-efflux transporter</fullName>
    </recommendedName>
</protein>
<feature type="transmembrane region" description="Helical" evidence="10">
    <location>
        <begin position="211"/>
        <end position="233"/>
    </location>
</feature>
<feature type="transmembrane region" description="Helical" evidence="10">
    <location>
        <begin position="375"/>
        <end position="393"/>
    </location>
</feature>
<proteinExistence type="predicted"/>
<keyword evidence="2" id="KW-0813">Transport</keyword>
<evidence type="ECO:0000256" key="8">
    <source>
        <dbReference type="ARBA" id="ARBA00023136"/>
    </source>
</evidence>
<evidence type="ECO:0000256" key="7">
    <source>
        <dbReference type="ARBA" id="ARBA00023065"/>
    </source>
</evidence>
<dbReference type="PANTHER" id="PTHR43298:SF2">
    <property type="entry name" value="FMN_FAD EXPORTER YEEO-RELATED"/>
    <property type="match status" value="1"/>
</dbReference>
<evidence type="ECO:0000256" key="1">
    <source>
        <dbReference type="ARBA" id="ARBA00004651"/>
    </source>
</evidence>
<evidence type="ECO:0000313" key="11">
    <source>
        <dbReference type="EMBL" id="MFC4989814.1"/>
    </source>
</evidence>
<keyword evidence="6 10" id="KW-1133">Transmembrane helix</keyword>
<evidence type="ECO:0000256" key="4">
    <source>
        <dbReference type="ARBA" id="ARBA00022475"/>
    </source>
</evidence>
<dbReference type="RefSeq" id="WP_224828215.1">
    <property type="nucleotide sequence ID" value="NZ_JAIVEF010000004.1"/>
</dbReference>
<keyword evidence="3" id="KW-0050">Antiport</keyword>
<dbReference type="Pfam" id="PF01554">
    <property type="entry name" value="MatE"/>
    <property type="match status" value="2"/>
</dbReference>
<dbReference type="InterPro" id="IPR050222">
    <property type="entry name" value="MATE_MdtK"/>
</dbReference>
<comment type="caution">
    <text evidence="11">The sequence shown here is derived from an EMBL/GenBank/DDBJ whole genome shotgun (WGS) entry which is preliminary data.</text>
</comment>
<dbReference type="InterPro" id="IPR002528">
    <property type="entry name" value="MATE_fam"/>
</dbReference>
<dbReference type="GO" id="GO:0015297">
    <property type="term" value="F:antiporter activity"/>
    <property type="evidence" value="ECO:0007669"/>
    <property type="project" value="UniProtKB-KW"/>
</dbReference>
<reference evidence="11 12" key="1">
    <citation type="journal article" date="2019" name="Int. J. Syst. Evol. Microbiol.">
        <title>The Global Catalogue of Microorganisms (GCM) 10K type strain sequencing project: providing services to taxonomists for standard genome sequencing and annotation.</title>
        <authorList>
            <consortium name="The Broad Institute Genomics Platform"/>
            <consortium name="The Broad Institute Genome Sequencing Center for Infectious Disease"/>
            <person name="Wu L."/>
            <person name="Ma J."/>
        </authorList>
    </citation>
    <scope>NUCLEOTIDE SEQUENCE [LARGE SCALE GENOMIC DNA]</scope>
    <source>
        <strain evidence="11 12">CGMCC 1.15824</strain>
    </source>
</reference>
<keyword evidence="5 10" id="KW-0812">Transmembrane</keyword>
<gene>
    <name evidence="11" type="ORF">ACFPFO_19025</name>
</gene>
<keyword evidence="7" id="KW-0406">Ion transport</keyword>
<dbReference type="AlphaFoldDB" id="A0ABD5QLA4"/>
<evidence type="ECO:0000256" key="2">
    <source>
        <dbReference type="ARBA" id="ARBA00022448"/>
    </source>
</evidence>
<keyword evidence="8 10" id="KW-0472">Membrane</keyword>
<evidence type="ECO:0000256" key="5">
    <source>
        <dbReference type="ARBA" id="ARBA00022692"/>
    </source>
</evidence>
<dbReference type="NCBIfam" id="TIGR00797">
    <property type="entry name" value="matE"/>
    <property type="match status" value="1"/>
</dbReference>
<sequence length="507" mass="52624">MDRPPNPIRLLILYIGLGLARLGLIGGERARRTADLAWPRIVTGIARMSKNAVDVAMVGIAVGPAAIAGVGFASPFWGLAFGIGGGIAGGTIALVSQRYGAEAYGELGQAVRSSALLVLVFTLPLTVVFWRYPTELISLISDDAEAIRLGADYLRVVGFGIPFAGLNLVGSRIFVGLDDARTPMMFRGGGAVANIVLNATFIFVLEFGVVGAAMGTVLSNAAAASAFAVALVAGRFPGLGSFPVRVDPLGSYLHLATLRDLIEIGLPVMARGLVWTVAEFPMLGIVDIFGQNTVAAYVIARRIWGLMNVPGWGFGLAASSLVGRELGANDEGAAESYGREIMLFAFATYFLSAVIVFAFAEPIVNAFVGDASDPAVVEIGIGLVYAACFAIPLKGISSGASGALEASGDTQWTFYSQAAGMFGCAIPLAYLGAAGLSIPPAVSVPLLGSVAVPLGGFSIPALGLVGLYLGFISETAVPAAINYWRFSTDKWKAISRAYRPDATPSDD</sequence>
<organism evidence="11 12">
    <name type="scientific">Saliphagus infecundisoli</name>
    <dbReference type="NCBI Taxonomy" id="1849069"/>
    <lineage>
        <taxon>Archaea</taxon>
        <taxon>Methanobacteriati</taxon>
        <taxon>Methanobacteriota</taxon>
        <taxon>Stenosarchaea group</taxon>
        <taxon>Halobacteria</taxon>
        <taxon>Halobacteriales</taxon>
        <taxon>Natrialbaceae</taxon>
        <taxon>Saliphagus</taxon>
    </lineage>
</organism>
<dbReference type="Proteomes" id="UP001595925">
    <property type="component" value="Unassembled WGS sequence"/>
</dbReference>
<accession>A0ABD5QLA4</accession>
<dbReference type="PANTHER" id="PTHR43298">
    <property type="entry name" value="MULTIDRUG RESISTANCE PROTEIN NORM-RELATED"/>
    <property type="match status" value="1"/>
</dbReference>
<evidence type="ECO:0000256" key="3">
    <source>
        <dbReference type="ARBA" id="ARBA00022449"/>
    </source>
</evidence>
<feature type="transmembrane region" description="Helical" evidence="10">
    <location>
        <begin position="414"/>
        <end position="438"/>
    </location>
</feature>
<feature type="transmembrane region" description="Helical" evidence="10">
    <location>
        <begin position="51"/>
        <end position="70"/>
    </location>
</feature>
<keyword evidence="12" id="KW-1185">Reference proteome</keyword>
<evidence type="ECO:0000256" key="6">
    <source>
        <dbReference type="ARBA" id="ARBA00022989"/>
    </source>
</evidence>
<feature type="transmembrane region" description="Helical" evidence="10">
    <location>
        <begin position="186"/>
        <end position="205"/>
    </location>
</feature>